<feature type="transmembrane region" description="Helical" evidence="7">
    <location>
        <begin position="43"/>
        <end position="65"/>
    </location>
</feature>
<evidence type="ECO:0000259" key="8">
    <source>
        <dbReference type="Pfam" id="PF03600"/>
    </source>
</evidence>
<feature type="transmembrane region" description="Helical" evidence="7">
    <location>
        <begin position="208"/>
        <end position="231"/>
    </location>
</feature>
<evidence type="ECO:0000313" key="9">
    <source>
        <dbReference type="EMBL" id="MBB5070637.1"/>
    </source>
</evidence>
<feature type="transmembrane region" description="Helical" evidence="7">
    <location>
        <begin position="127"/>
        <end position="151"/>
    </location>
</feature>
<dbReference type="Pfam" id="PF03600">
    <property type="entry name" value="CitMHS"/>
    <property type="match status" value="1"/>
</dbReference>
<gene>
    <name evidence="9" type="ORF">BJ969_003725</name>
</gene>
<feature type="transmembrane region" description="Helical" evidence="7">
    <location>
        <begin position="481"/>
        <end position="501"/>
    </location>
</feature>
<feature type="transmembrane region" description="Helical" evidence="7">
    <location>
        <begin position="185"/>
        <end position="201"/>
    </location>
</feature>
<feature type="transmembrane region" description="Helical" evidence="7">
    <location>
        <begin position="395"/>
        <end position="412"/>
    </location>
</feature>
<keyword evidence="3 7" id="KW-0812">Transmembrane</keyword>
<dbReference type="PANTHER" id="PTHR43652">
    <property type="entry name" value="BASIC AMINO ACID ANTIPORTER YFCC-RELATED"/>
    <property type="match status" value="1"/>
</dbReference>
<proteinExistence type="predicted"/>
<dbReference type="InterPro" id="IPR004680">
    <property type="entry name" value="Cit_transptr-like_dom"/>
</dbReference>
<comment type="subcellular location">
    <subcellularLocation>
        <location evidence="1">Membrane</location>
        <topology evidence="1">Multi-pass membrane protein</topology>
    </subcellularLocation>
</comment>
<dbReference type="AlphaFoldDB" id="A0A840NQY6"/>
<dbReference type="InterPro" id="IPR051679">
    <property type="entry name" value="DASS-Related_Transporters"/>
</dbReference>
<protein>
    <submittedName>
        <fullName evidence="9">Anion transporter</fullName>
    </submittedName>
</protein>
<evidence type="ECO:0000256" key="6">
    <source>
        <dbReference type="ARBA" id="ARBA00023136"/>
    </source>
</evidence>
<evidence type="ECO:0000256" key="4">
    <source>
        <dbReference type="ARBA" id="ARBA00022737"/>
    </source>
</evidence>
<dbReference type="GO" id="GO:0005886">
    <property type="term" value="C:plasma membrane"/>
    <property type="evidence" value="ECO:0007669"/>
    <property type="project" value="TreeGrafter"/>
</dbReference>
<accession>A0A840NQY6</accession>
<keyword evidence="10" id="KW-1185">Reference proteome</keyword>
<keyword evidence="2" id="KW-0813">Transport</keyword>
<feature type="transmembrane region" description="Helical" evidence="7">
    <location>
        <begin position="97"/>
        <end position="115"/>
    </location>
</feature>
<feature type="transmembrane region" description="Helical" evidence="7">
    <location>
        <begin position="163"/>
        <end position="179"/>
    </location>
</feature>
<organism evidence="9 10">
    <name type="scientific">Saccharopolyspora gloriosae</name>
    <dbReference type="NCBI Taxonomy" id="455344"/>
    <lineage>
        <taxon>Bacteria</taxon>
        <taxon>Bacillati</taxon>
        <taxon>Actinomycetota</taxon>
        <taxon>Actinomycetes</taxon>
        <taxon>Pseudonocardiales</taxon>
        <taxon>Pseudonocardiaceae</taxon>
        <taxon>Saccharopolyspora</taxon>
    </lineage>
</organism>
<feature type="transmembrane region" description="Helical" evidence="7">
    <location>
        <begin position="71"/>
        <end position="90"/>
    </location>
</feature>
<keyword evidence="6 7" id="KW-0472">Membrane</keyword>
<evidence type="ECO:0000256" key="5">
    <source>
        <dbReference type="ARBA" id="ARBA00022989"/>
    </source>
</evidence>
<dbReference type="Proteomes" id="UP000580474">
    <property type="component" value="Unassembled WGS sequence"/>
</dbReference>
<evidence type="ECO:0000313" key="10">
    <source>
        <dbReference type="Proteomes" id="UP000580474"/>
    </source>
</evidence>
<reference evidence="9 10" key="1">
    <citation type="submission" date="2020-08" db="EMBL/GenBank/DDBJ databases">
        <title>Sequencing the genomes of 1000 actinobacteria strains.</title>
        <authorList>
            <person name="Klenk H.-P."/>
        </authorList>
    </citation>
    <scope>NUCLEOTIDE SEQUENCE [LARGE SCALE GENOMIC DNA]</scope>
    <source>
        <strain evidence="9 10">DSM 45582</strain>
    </source>
</reference>
<keyword evidence="4" id="KW-0677">Repeat</keyword>
<feature type="transmembrane region" description="Helical" evidence="7">
    <location>
        <begin position="357"/>
        <end position="375"/>
    </location>
</feature>
<evidence type="ECO:0000256" key="2">
    <source>
        <dbReference type="ARBA" id="ARBA00022448"/>
    </source>
</evidence>
<dbReference type="PANTHER" id="PTHR43652:SF2">
    <property type="entry name" value="BASIC AMINO ACID ANTIPORTER YFCC-RELATED"/>
    <property type="match status" value="1"/>
</dbReference>
<name>A0A840NQY6_9PSEU</name>
<comment type="caution">
    <text evidence="9">The sequence shown here is derived from an EMBL/GenBank/DDBJ whole genome shotgun (WGS) entry which is preliminary data.</text>
</comment>
<feature type="domain" description="Citrate transporter-like" evidence="8">
    <location>
        <begin position="89"/>
        <end position="447"/>
    </location>
</feature>
<evidence type="ECO:0000256" key="3">
    <source>
        <dbReference type="ARBA" id="ARBA00022692"/>
    </source>
</evidence>
<evidence type="ECO:0000256" key="7">
    <source>
        <dbReference type="SAM" id="Phobius"/>
    </source>
</evidence>
<evidence type="ECO:0000256" key="1">
    <source>
        <dbReference type="ARBA" id="ARBA00004141"/>
    </source>
</evidence>
<dbReference type="RefSeq" id="WP_246456957.1">
    <property type="nucleotide sequence ID" value="NZ_JACHIV010000001.1"/>
</dbReference>
<dbReference type="EMBL" id="JACHIV010000001">
    <property type="protein sequence ID" value="MBB5070637.1"/>
    <property type="molecule type" value="Genomic_DNA"/>
</dbReference>
<feature type="transmembrane region" description="Helical" evidence="7">
    <location>
        <begin position="251"/>
        <end position="275"/>
    </location>
</feature>
<sequence>MDAERETEPVPTRDAATRVRTDYATRPMRAAGLAPEPQSGNGWAIVFTLVALGVLGVLAVVPGTLGGPGELGWHGLLTFLVFAVAVGGWMSSRLDDTFVAVAAAVLLVLFGVLDSEDVFEPLGEDQIWLLIAAFILAAGINATGLPARLSVALVARARRPRGLFHLITASLVITALLVPSTSGRAALVLPFYLTLAAAFAARERLVRALAVLFPTVVLLSAVASLVGAGAHLVTSEILASTVDVRIGFAQWLWWGLPFAVASSHLAAELVLALFTRHADRRAPLRVDAEALRSQLEVPERMRRDEIRAAALLGVVVLLWSTEPLHGLSPALVALGGAVLITSPRLGTVRFGEALSEIPWSLLLFMAATGALGTGLTESGAAQWAVTSFLSGAPRSTVLLTVVVLSVAAHLVVQSRSARSSVLIPLVVPAALAVGMNPVALAFASTAAAGFCHTLPSSAKPVAMFARIEQAPTFAPRDLLKLSALLGPVMVVLVLLFTRFVWPTLGLDLD</sequence>
<keyword evidence="5 7" id="KW-1133">Transmembrane helix</keyword>
<dbReference type="GO" id="GO:0055085">
    <property type="term" value="P:transmembrane transport"/>
    <property type="evidence" value="ECO:0007669"/>
    <property type="project" value="InterPro"/>
</dbReference>